<dbReference type="InterPro" id="IPR030673">
    <property type="entry name" value="PyroPPase_GppA_Ppx"/>
</dbReference>
<keyword evidence="5" id="KW-1185">Reference proteome</keyword>
<evidence type="ECO:0000259" key="2">
    <source>
        <dbReference type="Pfam" id="PF02541"/>
    </source>
</evidence>
<dbReference type="AlphaFoldDB" id="A0A6L5WI68"/>
<dbReference type="InterPro" id="IPR048950">
    <property type="entry name" value="Ppx_GppA_C"/>
</dbReference>
<dbReference type="Pfam" id="PF02541">
    <property type="entry name" value="Ppx-GppA"/>
    <property type="match status" value="1"/>
</dbReference>
<dbReference type="EMBL" id="VWSJ01000007">
    <property type="protein sequence ID" value="MSN96162.1"/>
    <property type="molecule type" value="Genomic_DNA"/>
</dbReference>
<dbReference type="InterPro" id="IPR050273">
    <property type="entry name" value="GppA/Ppx_hydrolase"/>
</dbReference>
<dbReference type="InterPro" id="IPR003695">
    <property type="entry name" value="Ppx_GppA_N"/>
</dbReference>
<dbReference type="SUPFAM" id="SSF109604">
    <property type="entry name" value="HD-domain/PDEase-like"/>
    <property type="match status" value="1"/>
</dbReference>
<evidence type="ECO:0000256" key="1">
    <source>
        <dbReference type="ARBA" id="ARBA00022801"/>
    </source>
</evidence>
<dbReference type="Gene3D" id="3.30.420.40">
    <property type="match status" value="1"/>
</dbReference>
<dbReference type="Gene3D" id="3.30.420.150">
    <property type="entry name" value="Exopolyphosphatase. Domain 2"/>
    <property type="match status" value="1"/>
</dbReference>
<sequence>MARRVAVIDLGSNSLRMAIFERTSRLGFYILGEFKIKVRLAKGAYQNDGSITKESMDECFEGLREFKKIIKNYKATKILAVGTSALRDAPNSKTFINLVKKIGINLRVIDGDKEAYYGGFAALNLLNLKTSATTIDIGGGSTEFARIQDQKIVETISINLGTVRLKEMFFDSGDFSGLDEFIARLISEIPSRFKNENLIVIGGSLRAISNAIMSELKYPLETVHAFSYKYDKFSRFIDKISTAKISELDKFYIKKDRFDTIRAGANIFKKAVDFLNSKNIITSGVGVREGVFLTNLLGLNRKFPANFNPSLKSLKDRFEIENRTNIAKFAKSLFEILAPIHNIDKKYETELITASKLVNIGLKTSFYSKHKHSAYLVLNSLNFGYTHEQKVLISSIIYIHGKKNFSQYDKFKSLLPQLSDIIWLSFIVELARILDEADICGVRFEFSNQTLKIYGLKDEIYVKNSVKKLNKPDIFAITFN</sequence>
<proteinExistence type="predicted"/>
<accession>A0A6L5WI68</accession>
<dbReference type="Pfam" id="PF21447">
    <property type="entry name" value="Ppx-GppA_III"/>
    <property type="match status" value="1"/>
</dbReference>
<dbReference type="RefSeq" id="WP_154570427.1">
    <property type="nucleotide sequence ID" value="NZ_VWSJ01000007.1"/>
</dbReference>
<dbReference type="CDD" id="cd24052">
    <property type="entry name" value="ASKHA_NBD_HpPPX-GppA-like"/>
    <property type="match status" value="1"/>
</dbReference>
<dbReference type="SUPFAM" id="SSF53067">
    <property type="entry name" value="Actin-like ATPase domain"/>
    <property type="match status" value="2"/>
</dbReference>
<gene>
    <name evidence="4" type="ORF">F1B92_02950</name>
</gene>
<dbReference type="InterPro" id="IPR043129">
    <property type="entry name" value="ATPase_NBD"/>
</dbReference>
<reference evidence="4 5" key="2">
    <citation type="submission" date="2020-03" db="EMBL/GenBank/DDBJ databases">
        <title>Campylobacter portucalensis sp. nov., a new species of Campylobacter isolated from the reproductive tract of bulls.</title>
        <authorList>
            <person name="Silva M.F."/>
            <person name="Pereira G."/>
            <person name="Carneiro C."/>
            <person name="Hemphill A."/>
            <person name="Mateus L."/>
            <person name="Lopes-Da-Costa L."/>
            <person name="Silva E."/>
        </authorList>
    </citation>
    <scope>NUCLEOTIDE SEQUENCE [LARGE SCALE GENOMIC DNA]</scope>
    <source>
        <strain evidence="4 5">FMV-PI01</strain>
    </source>
</reference>
<feature type="domain" description="Ppx/GppA phosphatase C-terminal" evidence="3">
    <location>
        <begin position="310"/>
        <end position="436"/>
    </location>
</feature>
<feature type="domain" description="Ppx/GppA phosphatase N-terminal" evidence="2">
    <location>
        <begin position="22"/>
        <end position="296"/>
    </location>
</feature>
<dbReference type="Proteomes" id="UP000476338">
    <property type="component" value="Unassembled WGS sequence"/>
</dbReference>
<dbReference type="PANTHER" id="PTHR30005:SF0">
    <property type="entry name" value="RETROGRADE REGULATION PROTEIN 2"/>
    <property type="match status" value="1"/>
</dbReference>
<dbReference type="Gene3D" id="1.10.3210.10">
    <property type="entry name" value="Hypothetical protein af1432"/>
    <property type="match status" value="1"/>
</dbReference>
<keyword evidence="1" id="KW-0378">Hydrolase</keyword>
<organism evidence="4 5">
    <name type="scientific">Campylobacter portucalensis</name>
    <dbReference type="NCBI Taxonomy" id="2608384"/>
    <lineage>
        <taxon>Bacteria</taxon>
        <taxon>Pseudomonadati</taxon>
        <taxon>Campylobacterota</taxon>
        <taxon>Epsilonproteobacteria</taxon>
        <taxon>Campylobacterales</taxon>
        <taxon>Campylobacteraceae</taxon>
        <taxon>Campylobacter</taxon>
    </lineage>
</organism>
<reference evidence="4 5" key="1">
    <citation type="submission" date="2019-09" db="EMBL/GenBank/DDBJ databases">
        <authorList>
            <person name="Silva M."/>
            <person name="Pereira G."/>
            <person name="Lopes-Da-Costa L."/>
            <person name="Silva E."/>
        </authorList>
    </citation>
    <scope>NUCLEOTIDE SEQUENCE [LARGE SCALE GENOMIC DNA]</scope>
    <source>
        <strain evidence="4 5">FMV-PI01</strain>
    </source>
</reference>
<evidence type="ECO:0000259" key="3">
    <source>
        <dbReference type="Pfam" id="PF21447"/>
    </source>
</evidence>
<dbReference type="PANTHER" id="PTHR30005">
    <property type="entry name" value="EXOPOLYPHOSPHATASE"/>
    <property type="match status" value="1"/>
</dbReference>
<comment type="caution">
    <text evidence="4">The sequence shown here is derived from an EMBL/GenBank/DDBJ whole genome shotgun (WGS) entry which is preliminary data.</text>
</comment>
<name>A0A6L5WI68_9BACT</name>
<dbReference type="PIRSF" id="PIRSF001267">
    <property type="entry name" value="Pyrophosphatase_GppA_Ppx"/>
    <property type="match status" value="1"/>
</dbReference>
<evidence type="ECO:0000313" key="4">
    <source>
        <dbReference type="EMBL" id="MSN96162.1"/>
    </source>
</evidence>
<evidence type="ECO:0000313" key="5">
    <source>
        <dbReference type="Proteomes" id="UP000476338"/>
    </source>
</evidence>
<dbReference type="GO" id="GO:0016462">
    <property type="term" value="F:pyrophosphatase activity"/>
    <property type="evidence" value="ECO:0007669"/>
    <property type="project" value="TreeGrafter"/>
</dbReference>
<protein>
    <submittedName>
        <fullName evidence="4">Ppx/GppA family phosphatase</fullName>
    </submittedName>
</protein>